<proteinExistence type="predicted"/>
<feature type="chain" id="PRO_5017221897" description="Chemokine interleukin-8-like domain-containing protein" evidence="2">
    <location>
        <begin position="23"/>
        <end position="82"/>
    </location>
</feature>
<evidence type="ECO:0000259" key="3">
    <source>
        <dbReference type="Pfam" id="PF00048"/>
    </source>
</evidence>
<dbReference type="Ensembl" id="ENSORLT00000035664.1">
    <property type="protein sequence ID" value="ENSORLP00000039973.1"/>
    <property type="gene ID" value="ENSORLG00000023761.1"/>
</dbReference>
<keyword evidence="5" id="KW-1185">Reference proteome</keyword>
<feature type="domain" description="Chemokine interleukin-8-like" evidence="3">
    <location>
        <begin position="26"/>
        <end position="79"/>
    </location>
</feature>
<keyword evidence="2" id="KW-0732">Signal</keyword>
<feature type="signal peptide" evidence="2">
    <location>
        <begin position="1"/>
        <end position="22"/>
    </location>
</feature>
<dbReference type="Proteomes" id="UP000001038">
    <property type="component" value="Chromosome 20"/>
</dbReference>
<keyword evidence="1" id="KW-0202">Cytokine</keyword>
<dbReference type="InParanoid" id="A0A3B3I7F5"/>
<dbReference type="GO" id="GO:0008009">
    <property type="term" value="F:chemokine activity"/>
    <property type="evidence" value="ECO:0007669"/>
    <property type="project" value="InterPro"/>
</dbReference>
<reference evidence="4" key="3">
    <citation type="submission" date="2025-09" db="UniProtKB">
        <authorList>
            <consortium name="Ensembl"/>
        </authorList>
    </citation>
    <scope>IDENTIFICATION</scope>
    <source>
        <strain evidence="4">Hd-rR</strain>
    </source>
</reference>
<dbReference type="GO" id="GO:0006955">
    <property type="term" value="P:immune response"/>
    <property type="evidence" value="ECO:0007669"/>
    <property type="project" value="InterPro"/>
</dbReference>
<dbReference type="SUPFAM" id="SSF54117">
    <property type="entry name" value="Interleukin 8-like chemokines"/>
    <property type="match status" value="1"/>
</dbReference>
<dbReference type="InterPro" id="IPR036048">
    <property type="entry name" value="Interleukin_8-like_sf"/>
</dbReference>
<evidence type="ECO:0000313" key="5">
    <source>
        <dbReference type="Proteomes" id="UP000001038"/>
    </source>
</evidence>
<dbReference type="GO" id="GO:0005615">
    <property type="term" value="C:extracellular space"/>
    <property type="evidence" value="ECO:0007669"/>
    <property type="project" value="UniProtKB-KW"/>
</dbReference>
<accession>A0A3B3I7F5</accession>
<evidence type="ECO:0000256" key="1">
    <source>
        <dbReference type="ARBA" id="ARBA00022514"/>
    </source>
</evidence>
<reference evidence="4 5" key="1">
    <citation type="journal article" date="2007" name="Nature">
        <title>The medaka draft genome and insights into vertebrate genome evolution.</title>
        <authorList>
            <person name="Kasahara M."/>
            <person name="Naruse K."/>
            <person name="Sasaki S."/>
            <person name="Nakatani Y."/>
            <person name="Qu W."/>
            <person name="Ahsan B."/>
            <person name="Yamada T."/>
            <person name="Nagayasu Y."/>
            <person name="Doi K."/>
            <person name="Kasai Y."/>
            <person name="Jindo T."/>
            <person name="Kobayashi D."/>
            <person name="Shimada A."/>
            <person name="Toyoda A."/>
            <person name="Kuroki Y."/>
            <person name="Fujiyama A."/>
            <person name="Sasaki T."/>
            <person name="Shimizu A."/>
            <person name="Asakawa S."/>
            <person name="Shimizu N."/>
            <person name="Hashimoto S."/>
            <person name="Yang J."/>
            <person name="Lee Y."/>
            <person name="Matsushima K."/>
            <person name="Sugano S."/>
            <person name="Sakaizumi M."/>
            <person name="Narita T."/>
            <person name="Ohishi K."/>
            <person name="Haga S."/>
            <person name="Ohta F."/>
            <person name="Nomoto H."/>
            <person name="Nogata K."/>
            <person name="Morishita T."/>
            <person name="Endo T."/>
            <person name="Shin-I T."/>
            <person name="Takeda H."/>
            <person name="Morishita S."/>
            <person name="Kohara Y."/>
        </authorList>
    </citation>
    <scope>NUCLEOTIDE SEQUENCE [LARGE SCALE GENOMIC DNA]</scope>
    <source>
        <strain evidence="4 5">Hd-rR</strain>
    </source>
</reference>
<dbReference type="AlphaFoldDB" id="A0A3B3I7F5"/>
<protein>
    <recommendedName>
        <fullName evidence="3">Chemokine interleukin-8-like domain-containing protein</fullName>
    </recommendedName>
</protein>
<reference evidence="4" key="2">
    <citation type="submission" date="2025-08" db="UniProtKB">
        <authorList>
            <consortium name="Ensembl"/>
        </authorList>
    </citation>
    <scope>IDENTIFICATION</scope>
    <source>
        <strain evidence="4">Hd-rR</strain>
    </source>
</reference>
<evidence type="ECO:0000313" key="4">
    <source>
        <dbReference type="Ensembl" id="ENSORLP00000039973.1"/>
    </source>
</evidence>
<name>A0A3B3I7F5_ORYLA</name>
<organism evidence="4 5">
    <name type="scientific">Oryzias latipes</name>
    <name type="common">Japanese rice fish</name>
    <name type="synonym">Japanese killifish</name>
    <dbReference type="NCBI Taxonomy" id="8090"/>
    <lineage>
        <taxon>Eukaryota</taxon>
        <taxon>Metazoa</taxon>
        <taxon>Chordata</taxon>
        <taxon>Craniata</taxon>
        <taxon>Vertebrata</taxon>
        <taxon>Euteleostomi</taxon>
        <taxon>Actinopterygii</taxon>
        <taxon>Neopterygii</taxon>
        <taxon>Teleostei</taxon>
        <taxon>Neoteleostei</taxon>
        <taxon>Acanthomorphata</taxon>
        <taxon>Ovalentaria</taxon>
        <taxon>Atherinomorphae</taxon>
        <taxon>Beloniformes</taxon>
        <taxon>Adrianichthyidae</taxon>
        <taxon>Oryziinae</taxon>
        <taxon>Oryzias</taxon>
    </lineage>
</organism>
<dbReference type="Pfam" id="PF00048">
    <property type="entry name" value="IL8"/>
    <property type="match status" value="1"/>
</dbReference>
<dbReference type="InterPro" id="IPR001811">
    <property type="entry name" value="Chemokine_IL8-like_dom"/>
</dbReference>
<dbReference type="Gene3D" id="2.40.50.40">
    <property type="match status" value="1"/>
</dbReference>
<dbReference type="Bgee" id="ENSORLG00000023761">
    <property type="expression patterns" value="Expressed in pharyngeal gill and 11 other cell types or tissues"/>
</dbReference>
<dbReference type="GeneTree" id="ENSGT01150000290059"/>
<sequence length="82" mass="9699">MFKNRDFLLLSVTFFLILLCKRHWNCCKTATRIDLSAEVTGNTYKVQHTKHKCVNAIKFKTRDGQTLCAHPDEQWVKNCRFH</sequence>
<evidence type="ECO:0000256" key="2">
    <source>
        <dbReference type="SAM" id="SignalP"/>
    </source>
</evidence>